<accession>A0ACB5T0W4</accession>
<gene>
    <name evidence="1" type="ORF">Amon02_000344200</name>
</gene>
<dbReference type="EMBL" id="BSXS01002191">
    <property type="protein sequence ID" value="GME78423.1"/>
    <property type="molecule type" value="Genomic_DNA"/>
</dbReference>
<dbReference type="Proteomes" id="UP001165064">
    <property type="component" value="Unassembled WGS sequence"/>
</dbReference>
<reference evidence="1" key="1">
    <citation type="submission" date="2023-04" db="EMBL/GenBank/DDBJ databases">
        <title>Ambrosiozyma monospora NBRC 10751.</title>
        <authorList>
            <person name="Ichikawa N."/>
            <person name="Sato H."/>
            <person name="Tonouchi N."/>
        </authorList>
    </citation>
    <scope>NUCLEOTIDE SEQUENCE</scope>
    <source>
        <strain evidence="1">NBRC 10751</strain>
    </source>
</reference>
<comment type="caution">
    <text evidence="1">The sequence shown here is derived from an EMBL/GenBank/DDBJ whole genome shotgun (WGS) entry which is preliminary data.</text>
</comment>
<evidence type="ECO:0000313" key="2">
    <source>
        <dbReference type="Proteomes" id="UP001165064"/>
    </source>
</evidence>
<sequence length="643" mass="73282">MTFVSVPPEVLNITASLPFEIKSLIIKHFLLLFTKKLNHTEAYLSQLVTLFDYNPILDAIIGQVFEELVFDEGVFMHPNFKEIVQFVLSRSIPMKRLSLYILEDNEFVKVDASQNVLDFLQSFQVTDVSWACSGTPQDTLKYLRHTTSLTIDLGYVKSTDSLWSFEEFPRLANLELLEVTPRESCLDTVTQIMHNWRSFISSHWANGNKNGSLKLAIIAELQGNMNEYLISLTNLICNNKDIVTASIDILPVHTVPPLTKNLSLRLANQCNYVKVCNSGTSFEHLNVISWINQIICLKDLTITFHEKPDSSVILGYQNFHSLKRLKLSGFYMDALPFLNMIPDSLKSLDFKIEASQISTITLPSNLESLRVATNELPQISNVKDLRNLKKVYIGFLYGGLRMSLHDLERLQTSIDRLPSTVTWLKTGFIRNKTGKQLSFEKLPALKTLVISPCDLDSSTLISLRSLDIPGDQLSSIFRSSIVDSHDSKDPNKFATPGQDLMSSVLSKKLESLTVNMFEEIPNFWHGFILPLERLLELNLNRWSVSSNLTFDEYPPRLVSLSMELFLKKEGKLLLHGFDKTLKYMHLDAHGCITLKQERNNNTIIFSRDKLNEPFKEKVLDFPCSINVENAKVYVKYSSTLYVL</sequence>
<protein>
    <submittedName>
        <fullName evidence="1">Unnamed protein product</fullName>
    </submittedName>
</protein>
<name>A0ACB5T0W4_AMBMO</name>
<organism evidence="1 2">
    <name type="scientific">Ambrosiozyma monospora</name>
    <name type="common">Yeast</name>
    <name type="synonym">Endomycopsis monosporus</name>
    <dbReference type="NCBI Taxonomy" id="43982"/>
    <lineage>
        <taxon>Eukaryota</taxon>
        <taxon>Fungi</taxon>
        <taxon>Dikarya</taxon>
        <taxon>Ascomycota</taxon>
        <taxon>Saccharomycotina</taxon>
        <taxon>Pichiomycetes</taxon>
        <taxon>Pichiales</taxon>
        <taxon>Pichiaceae</taxon>
        <taxon>Ambrosiozyma</taxon>
    </lineage>
</organism>
<evidence type="ECO:0000313" key="1">
    <source>
        <dbReference type="EMBL" id="GME78423.1"/>
    </source>
</evidence>
<proteinExistence type="predicted"/>
<keyword evidence="2" id="KW-1185">Reference proteome</keyword>